<dbReference type="SMART" id="SM00225">
    <property type="entry name" value="BTB"/>
    <property type="match status" value="1"/>
</dbReference>
<accession>A0A8H3QA82</accession>
<dbReference type="Proteomes" id="UP000615446">
    <property type="component" value="Unassembled WGS sequence"/>
</dbReference>
<dbReference type="InterPro" id="IPR006571">
    <property type="entry name" value="TLDc_dom"/>
</dbReference>
<evidence type="ECO:0000313" key="3">
    <source>
        <dbReference type="EMBL" id="GES73145.1"/>
    </source>
</evidence>
<sequence>MSSQFFPKLSQNYIELLDDDEYYDVTIEAGEDPNVNIFRAHMNILCYRSPYLRRVLASNKRNNDNILAHIKLPNISPEILKIILKYIYGGILSLDEQESSDILKILIAADELLLQEIVEYLQDYLVENKSKWIVQHFELVHQTGFQRNNLIKIQQFCTNLMAKSPEKIFKSFDFTSLPEKSLILLIKRNDLQMNEIEVWEHVLKWGLAQNPTLIPDPDTWTDEDFKIMENTLKECLPLIRFFSLSSKEFLQKVHPYKKLLKHQLYENLLNSYLDPEIEPNDNVSFPRNIQVDEIIDSKIVNLNIVSTISRWIDKVEINDKFSQLRELYVPYKFKLLLRASKDGFNPGTFHTLCDDKAFTITFVKIKETEEIMGGYNPSIFISSDSWGKTKDSFIFTFKNIYSFKGSIISKVNEMDCAINNHREHGPGFGNDLILYASKGSITGINAIICKKEYYDKKLNDIKEEFLIEDYEILKPFVLLDKRFLYVLLNPDFRVQTAPNFKNPLRDNTWSKEKLFRIIGLFYIKKNAEVIMHESKYYETDEFRAKEIPFIGWQPERFWIYVVVGSIKLHNYKMALVQIVLFN</sequence>
<reference evidence="3" key="1">
    <citation type="submission" date="2019-10" db="EMBL/GenBank/DDBJ databases">
        <title>Conservation and host-specific expression of non-tandemly repeated heterogenous ribosome RNA gene in arbuscular mycorrhizal fungi.</title>
        <authorList>
            <person name="Maeda T."/>
            <person name="Kobayashi Y."/>
            <person name="Nakagawa T."/>
            <person name="Ezawa T."/>
            <person name="Yamaguchi K."/>
            <person name="Bino T."/>
            <person name="Nishimoto Y."/>
            <person name="Shigenobu S."/>
            <person name="Kawaguchi M."/>
        </authorList>
    </citation>
    <scope>NUCLEOTIDE SEQUENCE</scope>
    <source>
        <strain evidence="3">HR1</strain>
    </source>
</reference>
<dbReference type="Pfam" id="PF07707">
    <property type="entry name" value="BACK"/>
    <property type="match status" value="1"/>
</dbReference>
<evidence type="ECO:0008006" key="5">
    <source>
        <dbReference type="Google" id="ProtNLM"/>
    </source>
</evidence>
<dbReference type="SMART" id="SM00875">
    <property type="entry name" value="BACK"/>
    <property type="match status" value="1"/>
</dbReference>
<dbReference type="Gene3D" id="3.30.710.10">
    <property type="entry name" value="Potassium Channel Kv1.1, Chain A"/>
    <property type="match status" value="1"/>
</dbReference>
<dbReference type="PROSITE" id="PS50097">
    <property type="entry name" value="BTB"/>
    <property type="match status" value="1"/>
</dbReference>
<name>A0A8H3QA82_9GLOM</name>
<protein>
    <recommendedName>
        <fullName evidence="5">BTB domain-containing protein</fullName>
    </recommendedName>
</protein>
<feature type="domain" description="TLDc" evidence="2">
    <location>
        <begin position="298"/>
        <end position="476"/>
    </location>
</feature>
<comment type="caution">
    <text evidence="3">The sequence shown here is derived from an EMBL/GenBank/DDBJ whole genome shotgun (WGS) entry which is preliminary data.</text>
</comment>
<organism evidence="3 4">
    <name type="scientific">Rhizophagus clarus</name>
    <dbReference type="NCBI Taxonomy" id="94130"/>
    <lineage>
        <taxon>Eukaryota</taxon>
        <taxon>Fungi</taxon>
        <taxon>Fungi incertae sedis</taxon>
        <taxon>Mucoromycota</taxon>
        <taxon>Glomeromycotina</taxon>
        <taxon>Glomeromycetes</taxon>
        <taxon>Glomerales</taxon>
        <taxon>Glomeraceae</taxon>
        <taxon>Rhizophagus</taxon>
    </lineage>
</organism>
<dbReference type="PANTHER" id="PTHR24410:SF23">
    <property type="entry name" value="BTB DOMAIN-CONTAINING PROTEIN-RELATED"/>
    <property type="match status" value="1"/>
</dbReference>
<evidence type="ECO:0000259" key="1">
    <source>
        <dbReference type="PROSITE" id="PS50097"/>
    </source>
</evidence>
<dbReference type="CDD" id="cd18186">
    <property type="entry name" value="BTB_POZ_ZBTB_KLHL-like"/>
    <property type="match status" value="1"/>
</dbReference>
<dbReference type="AlphaFoldDB" id="A0A8H3QA82"/>
<dbReference type="Pfam" id="PF00651">
    <property type="entry name" value="BTB"/>
    <property type="match status" value="1"/>
</dbReference>
<evidence type="ECO:0000259" key="2">
    <source>
        <dbReference type="PROSITE" id="PS51886"/>
    </source>
</evidence>
<dbReference type="InterPro" id="IPR011333">
    <property type="entry name" value="SKP1/BTB/POZ_sf"/>
</dbReference>
<feature type="domain" description="BTB" evidence="1">
    <location>
        <begin position="23"/>
        <end position="96"/>
    </location>
</feature>
<dbReference type="InterPro" id="IPR051481">
    <property type="entry name" value="BTB-POZ/Galectin-3-binding"/>
</dbReference>
<gene>
    <name evidence="3" type="ORF">RCL2_000068600</name>
</gene>
<dbReference type="InterPro" id="IPR011705">
    <property type="entry name" value="BACK"/>
</dbReference>
<dbReference type="PANTHER" id="PTHR24410">
    <property type="entry name" value="HL07962P-RELATED"/>
    <property type="match status" value="1"/>
</dbReference>
<dbReference type="Pfam" id="PF07534">
    <property type="entry name" value="TLD"/>
    <property type="match status" value="1"/>
</dbReference>
<dbReference type="OrthoDB" id="6359816at2759"/>
<dbReference type="InterPro" id="IPR000210">
    <property type="entry name" value="BTB/POZ_dom"/>
</dbReference>
<evidence type="ECO:0000313" key="4">
    <source>
        <dbReference type="Proteomes" id="UP000615446"/>
    </source>
</evidence>
<proteinExistence type="predicted"/>
<dbReference type="EMBL" id="BLAL01000005">
    <property type="protein sequence ID" value="GES73145.1"/>
    <property type="molecule type" value="Genomic_DNA"/>
</dbReference>
<dbReference type="Gene3D" id="1.25.40.420">
    <property type="match status" value="1"/>
</dbReference>
<dbReference type="SUPFAM" id="SSF54695">
    <property type="entry name" value="POZ domain"/>
    <property type="match status" value="1"/>
</dbReference>
<dbReference type="PROSITE" id="PS51886">
    <property type="entry name" value="TLDC"/>
    <property type="match status" value="1"/>
</dbReference>